<dbReference type="EMBL" id="CAJOBR010086952">
    <property type="protein sequence ID" value="CAF5134278.1"/>
    <property type="molecule type" value="Genomic_DNA"/>
</dbReference>
<comment type="caution">
    <text evidence="1">The sequence shown here is derived from an EMBL/GenBank/DDBJ whole genome shotgun (WGS) entry which is preliminary data.</text>
</comment>
<name>A0A822FN67_9BILA</name>
<gene>
    <name evidence="1" type="ORF">QYT958_LOCUS47109</name>
</gene>
<organism evidence="1 2">
    <name type="scientific">Rotaria socialis</name>
    <dbReference type="NCBI Taxonomy" id="392032"/>
    <lineage>
        <taxon>Eukaryota</taxon>
        <taxon>Metazoa</taxon>
        <taxon>Spiralia</taxon>
        <taxon>Gnathifera</taxon>
        <taxon>Rotifera</taxon>
        <taxon>Eurotatoria</taxon>
        <taxon>Bdelloidea</taxon>
        <taxon>Philodinida</taxon>
        <taxon>Philodinidae</taxon>
        <taxon>Rotaria</taxon>
    </lineage>
</organism>
<reference evidence="1" key="1">
    <citation type="submission" date="2021-02" db="EMBL/GenBank/DDBJ databases">
        <authorList>
            <person name="Nowell W R."/>
        </authorList>
    </citation>
    <scope>NUCLEOTIDE SEQUENCE</scope>
</reference>
<evidence type="ECO:0000313" key="1">
    <source>
        <dbReference type="EMBL" id="CAF5134278.1"/>
    </source>
</evidence>
<dbReference type="Proteomes" id="UP000663848">
    <property type="component" value="Unassembled WGS sequence"/>
</dbReference>
<proteinExistence type="predicted"/>
<protein>
    <submittedName>
        <fullName evidence="1">Uncharacterized protein</fullName>
    </submittedName>
</protein>
<accession>A0A822FN67</accession>
<feature type="non-terminal residue" evidence="1">
    <location>
        <position position="1"/>
    </location>
</feature>
<sequence length="55" mass="6308">IKLTIADKINNLPVPEIALNIEDDDRRPLSSFSQHSEVYFCSYAFHLIACVHLLH</sequence>
<dbReference type="AlphaFoldDB" id="A0A822FN67"/>
<evidence type="ECO:0000313" key="2">
    <source>
        <dbReference type="Proteomes" id="UP000663848"/>
    </source>
</evidence>